<evidence type="ECO:0000256" key="6">
    <source>
        <dbReference type="ARBA" id="ARBA00022989"/>
    </source>
</evidence>
<dbReference type="PRINTS" id="PR01264">
    <property type="entry name" value="MECHCHANNEL"/>
</dbReference>
<dbReference type="Proteomes" id="UP000265691">
    <property type="component" value="Unassembled WGS sequence"/>
</dbReference>
<accession>A0A3A1Y4L8</accession>
<keyword evidence="7 10" id="KW-0406">Ion transport</keyword>
<keyword evidence="4 10" id="KW-1003">Cell membrane</keyword>
<comment type="subunit">
    <text evidence="10">Homopentamer.</text>
</comment>
<keyword evidence="13" id="KW-1185">Reference proteome</keyword>
<keyword evidence="3 10" id="KW-0813">Transport</keyword>
<dbReference type="PANTHER" id="PTHR30266">
    <property type="entry name" value="MECHANOSENSITIVE CHANNEL MSCL"/>
    <property type="match status" value="1"/>
</dbReference>
<dbReference type="PANTHER" id="PTHR30266:SF2">
    <property type="entry name" value="LARGE-CONDUCTANCE MECHANOSENSITIVE CHANNEL"/>
    <property type="match status" value="1"/>
</dbReference>
<keyword evidence="10" id="KW-0997">Cell inner membrane</keyword>
<comment type="caution">
    <text evidence="12">The sequence shown here is derived from an EMBL/GenBank/DDBJ whole genome shotgun (WGS) entry which is preliminary data.</text>
</comment>
<dbReference type="InterPro" id="IPR037673">
    <property type="entry name" value="MSC/AndL"/>
</dbReference>
<protein>
    <recommendedName>
        <fullName evidence="10">Large-conductance mechanosensitive channel</fullName>
    </recommendedName>
</protein>
<dbReference type="NCBIfam" id="TIGR00220">
    <property type="entry name" value="mscL"/>
    <property type="match status" value="1"/>
</dbReference>
<dbReference type="AlphaFoldDB" id="A0A3A1Y4L8"/>
<evidence type="ECO:0000256" key="9">
    <source>
        <dbReference type="ARBA" id="ARBA00023303"/>
    </source>
</evidence>
<comment type="function">
    <text evidence="10">Channel that opens in response to stretch forces in the membrane lipid bilayer. May participate in the regulation of osmotic pressure changes within the cell.</text>
</comment>
<evidence type="ECO:0000256" key="3">
    <source>
        <dbReference type="ARBA" id="ARBA00022448"/>
    </source>
</evidence>
<evidence type="ECO:0000313" key="12">
    <source>
        <dbReference type="EMBL" id="RIY32401.1"/>
    </source>
</evidence>
<dbReference type="PROSITE" id="PS01327">
    <property type="entry name" value="MSCL"/>
    <property type="match status" value="1"/>
</dbReference>
<keyword evidence="11" id="KW-0175">Coiled coil</keyword>
<dbReference type="InterPro" id="IPR019823">
    <property type="entry name" value="Mechanosensitive_channel_CS"/>
</dbReference>
<keyword evidence="9 10" id="KW-0407">Ion channel</keyword>
<evidence type="ECO:0000256" key="5">
    <source>
        <dbReference type="ARBA" id="ARBA00022692"/>
    </source>
</evidence>
<evidence type="ECO:0000256" key="4">
    <source>
        <dbReference type="ARBA" id="ARBA00022475"/>
    </source>
</evidence>
<sequence>MGLFKEFREFALKGNVIDLAVGVVIGGAFGKVVSSLVSDIIMPLVGLLTGGISFKDMKWQVTDGVAITYGNFIDTIVNLIIIAAAIFFVIKAMNKIRTLAENALKKQEEVKAEEEKAEAEAEANKLTADQQLLTEIRDLLKARAQEQSK</sequence>
<evidence type="ECO:0000313" key="13">
    <source>
        <dbReference type="Proteomes" id="UP000265691"/>
    </source>
</evidence>
<dbReference type="SUPFAM" id="SSF81330">
    <property type="entry name" value="Gated mechanosensitive channel"/>
    <property type="match status" value="1"/>
</dbReference>
<dbReference type="NCBIfam" id="NF001843">
    <property type="entry name" value="PRK00567.1-4"/>
    <property type="match status" value="1"/>
</dbReference>
<dbReference type="OrthoDB" id="9810350at2"/>
<proteinExistence type="inferred from homology"/>
<organism evidence="12 13">
    <name type="scientific">Psittacicella hinzii</name>
    <dbReference type="NCBI Taxonomy" id="2028575"/>
    <lineage>
        <taxon>Bacteria</taxon>
        <taxon>Pseudomonadati</taxon>
        <taxon>Pseudomonadota</taxon>
        <taxon>Gammaproteobacteria</taxon>
        <taxon>Pasteurellales</taxon>
        <taxon>Psittacicellaceae</taxon>
        <taxon>Psittacicella</taxon>
    </lineage>
</organism>
<feature type="transmembrane region" description="Helical" evidence="10">
    <location>
        <begin position="66"/>
        <end position="90"/>
    </location>
</feature>
<gene>
    <name evidence="10" type="primary">mscL</name>
    <name evidence="12" type="ORF">CKF54_04895</name>
</gene>
<dbReference type="Gene3D" id="1.10.1200.120">
    <property type="entry name" value="Large-conductance mechanosensitive channel, MscL, domain 1"/>
    <property type="match status" value="1"/>
</dbReference>
<dbReference type="InterPro" id="IPR036019">
    <property type="entry name" value="MscL_channel"/>
</dbReference>
<comment type="subcellular location">
    <subcellularLocation>
        <location evidence="10">Cell inner membrane</location>
        <topology evidence="10">Multi-pass membrane protein</topology>
    </subcellularLocation>
    <subcellularLocation>
        <location evidence="1">Cell membrane</location>
        <topology evidence="1">Multi-pass membrane protein</topology>
    </subcellularLocation>
</comment>
<feature type="transmembrane region" description="Helical" evidence="10">
    <location>
        <begin position="36"/>
        <end position="54"/>
    </location>
</feature>
<dbReference type="EMBL" id="NRHC01000057">
    <property type="protein sequence ID" value="RIY32401.1"/>
    <property type="molecule type" value="Genomic_DNA"/>
</dbReference>
<dbReference type="GO" id="GO:0005886">
    <property type="term" value="C:plasma membrane"/>
    <property type="evidence" value="ECO:0007669"/>
    <property type="project" value="UniProtKB-SubCell"/>
</dbReference>
<name>A0A3A1Y4L8_9GAMM</name>
<dbReference type="RefSeq" id="WP_119525248.1">
    <property type="nucleotide sequence ID" value="NZ_NRHC01000057.1"/>
</dbReference>
<evidence type="ECO:0000256" key="1">
    <source>
        <dbReference type="ARBA" id="ARBA00004651"/>
    </source>
</evidence>
<feature type="coiled-coil region" evidence="11">
    <location>
        <begin position="93"/>
        <end position="136"/>
    </location>
</feature>
<evidence type="ECO:0000256" key="10">
    <source>
        <dbReference type="HAMAP-Rule" id="MF_00115"/>
    </source>
</evidence>
<keyword evidence="8 10" id="KW-0472">Membrane</keyword>
<comment type="similarity">
    <text evidence="2 10">Belongs to the MscL family.</text>
</comment>
<evidence type="ECO:0000256" key="11">
    <source>
        <dbReference type="SAM" id="Coils"/>
    </source>
</evidence>
<reference evidence="12 13" key="1">
    <citation type="submission" date="2017-08" db="EMBL/GenBank/DDBJ databases">
        <title>Reclassification of Bisgaard taxon 37 and 44.</title>
        <authorList>
            <person name="Christensen H."/>
        </authorList>
    </citation>
    <scope>NUCLEOTIDE SEQUENCE [LARGE SCALE GENOMIC DNA]</scope>
    <source>
        <strain evidence="12 13">B96_3</strain>
    </source>
</reference>
<dbReference type="HAMAP" id="MF_00115">
    <property type="entry name" value="MscL"/>
    <property type="match status" value="1"/>
</dbReference>
<dbReference type="Pfam" id="PF01741">
    <property type="entry name" value="MscL"/>
    <property type="match status" value="1"/>
</dbReference>
<dbReference type="GO" id="GO:0008381">
    <property type="term" value="F:mechanosensitive monoatomic ion channel activity"/>
    <property type="evidence" value="ECO:0007669"/>
    <property type="project" value="UniProtKB-UniRule"/>
</dbReference>
<evidence type="ECO:0000256" key="8">
    <source>
        <dbReference type="ARBA" id="ARBA00023136"/>
    </source>
</evidence>
<dbReference type="InterPro" id="IPR001185">
    <property type="entry name" value="MS_channel"/>
</dbReference>
<keyword evidence="5 10" id="KW-0812">Transmembrane</keyword>
<evidence type="ECO:0000256" key="7">
    <source>
        <dbReference type="ARBA" id="ARBA00023065"/>
    </source>
</evidence>
<evidence type="ECO:0000256" key="2">
    <source>
        <dbReference type="ARBA" id="ARBA00007254"/>
    </source>
</evidence>
<keyword evidence="6 10" id="KW-1133">Transmembrane helix</keyword>